<name>A0AAV7YFM3_9EUKA</name>
<dbReference type="PANTHER" id="PTHR42951">
    <property type="entry name" value="METALLO-BETA-LACTAMASE DOMAIN-CONTAINING"/>
    <property type="match status" value="1"/>
</dbReference>
<dbReference type="CDD" id="cd07726">
    <property type="entry name" value="ST1585-like_MBL-fold"/>
    <property type="match status" value="1"/>
</dbReference>
<dbReference type="Proteomes" id="UP001146793">
    <property type="component" value="Unassembled WGS sequence"/>
</dbReference>
<dbReference type="InterPro" id="IPR050855">
    <property type="entry name" value="NDM-1-like"/>
</dbReference>
<dbReference type="Pfam" id="PF00753">
    <property type="entry name" value="Lactamase_B"/>
    <property type="match status" value="1"/>
</dbReference>
<dbReference type="SUPFAM" id="SSF56281">
    <property type="entry name" value="Metallo-hydrolase/oxidoreductase"/>
    <property type="match status" value="1"/>
</dbReference>
<dbReference type="InterPro" id="IPR001279">
    <property type="entry name" value="Metallo-B-lactamas"/>
</dbReference>
<proteinExistence type="predicted"/>
<organism evidence="2 3">
    <name type="scientific">Anaeramoeba flamelloides</name>
    <dbReference type="NCBI Taxonomy" id="1746091"/>
    <lineage>
        <taxon>Eukaryota</taxon>
        <taxon>Metamonada</taxon>
        <taxon>Anaeramoebidae</taxon>
        <taxon>Anaeramoeba</taxon>
    </lineage>
</organism>
<gene>
    <name evidence="2" type="ORF">M0812_26389</name>
</gene>
<dbReference type="SMART" id="SM00849">
    <property type="entry name" value="Lactamase_B"/>
    <property type="match status" value="1"/>
</dbReference>
<dbReference type="PANTHER" id="PTHR42951:SF22">
    <property type="entry name" value="METALLO BETA-LACTAMASE SUPERFAMILY LIPOPROTEIN"/>
    <property type="match status" value="1"/>
</dbReference>
<comment type="caution">
    <text evidence="2">The sequence shown here is derived from an EMBL/GenBank/DDBJ whole genome shotgun (WGS) entry which is preliminary data.</text>
</comment>
<sequence>MHKIIQQFLKSESTNPKDLKELDPKCNYWEEWEIILVDCNYFGMDDIAGSYILKSIEGEETKCALIDNTNGRSVPIILNALKKYSIKPENVEYIIVTHIHLDHSSGTSGLLKHCSNATVLVHPRGARHMVDPTRLMESAAKVYGGIDNVQKLYGPVTKISEEKVRSVSDGEIIEFGGRKLQFIHTLGHAKHHVCIHDLQTNSLFSGDNFGIRLPALHKQKHDHEIVWPTSTPIGFDPEEAIKTVVKLQKLQPDRIFLAHYGPIFQIDLVANRLVKALNCYWDMCKQAKEEQIKPKELLQYVHKKMNSWFNEFIRSVVENEEQEQIVMELMKADIELNSQGLVFYILHFM</sequence>
<evidence type="ECO:0000313" key="3">
    <source>
        <dbReference type="Proteomes" id="UP001146793"/>
    </source>
</evidence>
<feature type="domain" description="Metallo-beta-lactamase" evidence="1">
    <location>
        <begin position="47"/>
        <end position="259"/>
    </location>
</feature>
<dbReference type="InterPro" id="IPR036866">
    <property type="entry name" value="RibonucZ/Hydroxyglut_hydro"/>
</dbReference>
<dbReference type="InterPro" id="IPR037482">
    <property type="entry name" value="ST1585_MBL-fold"/>
</dbReference>
<dbReference type="EMBL" id="JANTQA010000063">
    <property type="protein sequence ID" value="KAJ3426820.1"/>
    <property type="molecule type" value="Genomic_DNA"/>
</dbReference>
<dbReference type="AlphaFoldDB" id="A0AAV7YFM3"/>
<reference evidence="2" key="1">
    <citation type="submission" date="2022-08" db="EMBL/GenBank/DDBJ databases">
        <title>Novel sulphate-reducing endosymbionts in the free-living metamonad Anaeramoeba.</title>
        <authorList>
            <person name="Jerlstrom-Hultqvist J."/>
            <person name="Cepicka I."/>
            <person name="Gallot-Lavallee L."/>
            <person name="Salas-Leiva D."/>
            <person name="Curtis B.A."/>
            <person name="Zahonova K."/>
            <person name="Pipaliya S."/>
            <person name="Dacks J."/>
            <person name="Roger A.J."/>
        </authorList>
    </citation>
    <scope>NUCLEOTIDE SEQUENCE</scope>
    <source>
        <strain evidence="2">Busselton2</strain>
    </source>
</reference>
<dbReference type="Gene3D" id="3.60.15.10">
    <property type="entry name" value="Ribonuclease Z/Hydroxyacylglutathione hydrolase-like"/>
    <property type="match status" value="1"/>
</dbReference>
<accession>A0AAV7YFM3</accession>
<evidence type="ECO:0000313" key="2">
    <source>
        <dbReference type="EMBL" id="KAJ3426820.1"/>
    </source>
</evidence>
<evidence type="ECO:0000259" key="1">
    <source>
        <dbReference type="SMART" id="SM00849"/>
    </source>
</evidence>
<protein>
    <submittedName>
        <fullName evidence="2">Beta-lactamase related protein</fullName>
    </submittedName>
</protein>